<dbReference type="InterPro" id="IPR050287">
    <property type="entry name" value="MTA/SAH_deaminase"/>
</dbReference>
<dbReference type="SUPFAM" id="SSF51556">
    <property type="entry name" value="Metallo-dependent hydrolases"/>
    <property type="match status" value="1"/>
</dbReference>
<dbReference type="InterPro" id="IPR032466">
    <property type="entry name" value="Metal_Hydrolase"/>
</dbReference>
<dbReference type="EMBL" id="UINC01103480">
    <property type="protein sequence ID" value="SVC65899.1"/>
    <property type="molecule type" value="Genomic_DNA"/>
</dbReference>
<feature type="non-terminal residue" evidence="3">
    <location>
        <position position="231"/>
    </location>
</feature>
<organism evidence="3">
    <name type="scientific">marine metagenome</name>
    <dbReference type="NCBI Taxonomy" id="408172"/>
    <lineage>
        <taxon>unclassified sequences</taxon>
        <taxon>metagenomes</taxon>
        <taxon>ecological metagenomes</taxon>
    </lineage>
</organism>
<sequence>MRTWIKNPLAVWTGNDVGADGGIVVADSTISEVLASGDSPAGEVDAEFDASNLVIVPGLINCHHHFCQTLTRAFPAALNKELFPWLIELYPIWARLDEDSIASSTELALAELMLSGCTTASDHHYLFTDQITTAIDIQVSVAKRLGARVMLTRGSMSLGKSEGGLPPDNVVQDPDTILTESERLISAYHDNGDNAYLQISLAPCSPFSVSPELMRDSAHLARQYGVLLHTH</sequence>
<evidence type="ECO:0000313" key="3">
    <source>
        <dbReference type="EMBL" id="SVC65899.1"/>
    </source>
</evidence>
<dbReference type="InterPro" id="IPR006680">
    <property type="entry name" value="Amidohydro-rel"/>
</dbReference>
<dbReference type="PANTHER" id="PTHR43794">
    <property type="entry name" value="AMINOHYDROLASE SSNA-RELATED"/>
    <property type="match status" value="1"/>
</dbReference>
<proteinExistence type="predicted"/>
<accession>A0A382NXP3</accession>
<keyword evidence="1" id="KW-0378">Hydrolase</keyword>
<dbReference type="SUPFAM" id="SSF51338">
    <property type="entry name" value="Composite domain of metallo-dependent hydrolases"/>
    <property type="match status" value="1"/>
</dbReference>
<dbReference type="Gene3D" id="2.30.40.10">
    <property type="entry name" value="Urease, subunit C, domain 1"/>
    <property type="match status" value="1"/>
</dbReference>
<evidence type="ECO:0000256" key="1">
    <source>
        <dbReference type="ARBA" id="ARBA00022801"/>
    </source>
</evidence>
<dbReference type="GO" id="GO:0016810">
    <property type="term" value="F:hydrolase activity, acting on carbon-nitrogen (but not peptide) bonds"/>
    <property type="evidence" value="ECO:0007669"/>
    <property type="project" value="InterPro"/>
</dbReference>
<evidence type="ECO:0000259" key="2">
    <source>
        <dbReference type="Pfam" id="PF01979"/>
    </source>
</evidence>
<protein>
    <recommendedName>
        <fullName evidence="2">Amidohydrolase-related domain-containing protein</fullName>
    </recommendedName>
</protein>
<feature type="domain" description="Amidohydrolase-related" evidence="2">
    <location>
        <begin position="54"/>
        <end position="231"/>
    </location>
</feature>
<dbReference type="AlphaFoldDB" id="A0A382NXP3"/>
<reference evidence="3" key="1">
    <citation type="submission" date="2018-05" db="EMBL/GenBank/DDBJ databases">
        <authorList>
            <person name="Lanie J.A."/>
            <person name="Ng W.-L."/>
            <person name="Kazmierczak K.M."/>
            <person name="Andrzejewski T.M."/>
            <person name="Davidsen T.M."/>
            <person name="Wayne K.J."/>
            <person name="Tettelin H."/>
            <person name="Glass J.I."/>
            <person name="Rusch D."/>
            <person name="Podicherti R."/>
            <person name="Tsui H.-C.T."/>
            <person name="Winkler M.E."/>
        </authorList>
    </citation>
    <scope>NUCLEOTIDE SEQUENCE</scope>
</reference>
<name>A0A382NXP3_9ZZZZ</name>
<dbReference type="PANTHER" id="PTHR43794:SF11">
    <property type="entry name" value="AMIDOHYDROLASE-RELATED DOMAIN-CONTAINING PROTEIN"/>
    <property type="match status" value="1"/>
</dbReference>
<dbReference type="Gene3D" id="3.20.20.140">
    <property type="entry name" value="Metal-dependent hydrolases"/>
    <property type="match status" value="1"/>
</dbReference>
<gene>
    <name evidence="3" type="ORF">METZ01_LOCUS318753</name>
</gene>
<dbReference type="Pfam" id="PF01979">
    <property type="entry name" value="Amidohydro_1"/>
    <property type="match status" value="1"/>
</dbReference>
<dbReference type="InterPro" id="IPR011059">
    <property type="entry name" value="Metal-dep_hydrolase_composite"/>
</dbReference>